<keyword evidence="2 3" id="KW-0732">Signal</keyword>
<evidence type="ECO:0000256" key="2">
    <source>
        <dbReference type="ARBA" id="ARBA00022729"/>
    </source>
</evidence>
<protein>
    <submittedName>
        <fullName evidence="5">Transporter substrate-binding domain-containing protein</fullName>
    </submittedName>
</protein>
<dbReference type="RefSeq" id="WP_305973948.1">
    <property type="nucleotide sequence ID" value="NZ_JAPJDZ010000005.1"/>
</dbReference>
<evidence type="ECO:0000259" key="4">
    <source>
        <dbReference type="Pfam" id="PF00497"/>
    </source>
</evidence>
<reference evidence="5 6" key="1">
    <citation type="submission" date="2022-11" db="EMBL/GenBank/DDBJ databases">
        <title>Viruses from the air-sea interface of a natural surface slick.</title>
        <authorList>
            <person name="Rahlff J."/>
            <person name="Holmfeldt K."/>
        </authorList>
    </citation>
    <scope>NUCLEOTIDE SEQUENCE [LARGE SCALE GENOMIC DNA]</scope>
    <source>
        <strain evidence="5 6">SMS4</strain>
    </source>
</reference>
<dbReference type="Proteomes" id="UP001231109">
    <property type="component" value="Unassembled WGS sequence"/>
</dbReference>
<dbReference type="PANTHER" id="PTHR35936:SF35">
    <property type="entry name" value="L-CYSTINE-BINDING PROTEIN TCYJ"/>
    <property type="match status" value="1"/>
</dbReference>
<feature type="domain" description="Solute-binding protein family 3/N-terminal" evidence="4">
    <location>
        <begin position="263"/>
        <end position="469"/>
    </location>
</feature>
<evidence type="ECO:0000313" key="6">
    <source>
        <dbReference type="Proteomes" id="UP001231109"/>
    </source>
</evidence>
<evidence type="ECO:0000313" key="5">
    <source>
        <dbReference type="EMBL" id="MDP5135071.1"/>
    </source>
</evidence>
<evidence type="ECO:0000256" key="1">
    <source>
        <dbReference type="ARBA" id="ARBA00010333"/>
    </source>
</evidence>
<comment type="similarity">
    <text evidence="1">Belongs to the bacterial solute-binding protein 3 family.</text>
</comment>
<dbReference type="InterPro" id="IPR001638">
    <property type="entry name" value="Solute-binding_3/MltF_N"/>
</dbReference>
<dbReference type="Pfam" id="PF00497">
    <property type="entry name" value="SBP_bac_3"/>
    <property type="match status" value="2"/>
</dbReference>
<name>A0ABT9HVC2_9GAMM</name>
<feature type="chain" id="PRO_5047139018" evidence="3">
    <location>
        <begin position="20"/>
        <end position="479"/>
    </location>
</feature>
<accession>A0ABT9HVC2</accession>
<proteinExistence type="inferred from homology"/>
<feature type="signal peptide" evidence="3">
    <location>
        <begin position="1"/>
        <end position="19"/>
    </location>
</feature>
<comment type="caution">
    <text evidence="5">The sequence shown here is derived from an EMBL/GenBank/DDBJ whole genome shotgun (WGS) entry which is preliminary data.</text>
</comment>
<organism evidence="5 6">
    <name type="scientific">Rheinheimera baltica</name>
    <dbReference type="NCBI Taxonomy" id="67576"/>
    <lineage>
        <taxon>Bacteria</taxon>
        <taxon>Pseudomonadati</taxon>
        <taxon>Pseudomonadota</taxon>
        <taxon>Gammaproteobacteria</taxon>
        <taxon>Chromatiales</taxon>
        <taxon>Chromatiaceae</taxon>
        <taxon>Rheinheimera</taxon>
    </lineage>
</organism>
<sequence length="479" mass="54666">MMRTLVLSLYLLLSCCIKAEQPNVQWCLDNYPNRHNYPEQGEPYGPTVDFMQELAKRAEFNLTFSPNTPFARCLKLMQEGKTDLMTSLNYSDERNSFMHLIPYDHARAERLYIHHQHKDIIDMAELSNMTVGIIRGYIYNAELPNLLINHSKNVVEVDTEESAMAMLLYQRLDAVIAPMLTAGNLINNHPRFKDKLKAASLTFPFNKNTHVNIALSRNSPHARLLERIQHEILQMEQQGLIKHYYKNVRQMNQPVLQWCLDHLPPRHIYQPGMTEPTGPMVTMMRELAKHSGFELSFSVPTPAKRCLQQLIEGKTDIVTGVVDTSERQQHLLMAPFDIARTESWFVRKSQQPKGESAIHTVALLKDKPYRSTLTAELAQKNIRLLFVNNAEHALTSLFLEEVDAIIGPEHVISHAIASQPRFKNSLVLLNTPADTRAQSANLAMSRTGTHALLFDTISSELTRMMADGKTRFYPTPAQQ</sequence>
<dbReference type="PROSITE" id="PS51257">
    <property type="entry name" value="PROKAR_LIPOPROTEIN"/>
    <property type="match status" value="1"/>
</dbReference>
<feature type="domain" description="Solute-binding protein family 3/N-terminal" evidence="4">
    <location>
        <begin position="35"/>
        <end position="246"/>
    </location>
</feature>
<dbReference type="Gene3D" id="3.40.190.10">
    <property type="entry name" value="Periplasmic binding protein-like II"/>
    <property type="match status" value="4"/>
</dbReference>
<evidence type="ECO:0000256" key="3">
    <source>
        <dbReference type="SAM" id="SignalP"/>
    </source>
</evidence>
<dbReference type="PANTHER" id="PTHR35936">
    <property type="entry name" value="MEMBRANE-BOUND LYTIC MUREIN TRANSGLYCOSYLASE F"/>
    <property type="match status" value="1"/>
</dbReference>
<gene>
    <name evidence="5" type="ORF">ORJ04_03795</name>
</gene>
<dbReference type="SUPFAM" id="SSF53850">
    <property type="entry name" value="Periplasmic binding protein-like II"/>
    <property type="match status" value="2"/>
</dbReference>
<dbReference type="EMBL" id="JAPJDZ010000005">
    <property type="protein sequence ID" value="MDP5135071.1"/>
    <property type="molecule type" value="Genomic_DNA"/>
</dbReference>
<keyword evidence="6" id="KW-1185">Reference proteome</keyword>